<keyword evidence="1" id="KW-0479">Metal-binding</keyword>
<dbReference type="InterPro" id="IPR028034">
    <property type="entry name" value="HU-CCDC81"/>
</dbReference>
<accession>A0A9W6YHE4</accession>
<dbReference type="GO" id="GO:0046872">
    <property type="term" value="F:metal ion binding"/>
    <property type="evidence" value="ECO:0007669"/>
    <property type="project" value="UniProtKB-KW"/>
</dbReference>
<proteinExistence type="predicted"/>
<keyword evidence="2" id="KW-0677">Repeat</keyword>
<dbReference type="SUPFAM" id="SSF47473">
    <property type="entry name" value="EF-hand"/>
    <property type="match status" value="1"/>
</dbReference>
<evidence type="ECO:0000256" key="4">
    <source>
        <dbReference type="SAM" id="MobiDB-lite"/>
    </source>
</evidence>
<evidence type="ECO:0000256" key="1">
    <source>
        <dbReference type="ARBA" id="ARBA00022723"/>
    </source>
</evidence>
<dbReference type="InterPro" id="IPR011992">
    <property type="entry name" value="EF-hand-dom_pair"/>
</dbReference>
<protein>
    <submittedName>
        <fullName evidence="6">Unnamed protein product</fullName>
    </submittedName>
</protein>
<dbReference type="PANTHER" id="PTHR34524">
    <property type="entry name" value="CALCYPHOSIN"/>
    <property type="match status" value="1"/>
</dbReference>
<organism evidence="6 7">
    <name type="scientific">Phytophthora lilii</name>
    <dbReference type="NCBI Taxonomy" id="2077276"/>
    <lineage>
        <taxon>Eukaryota</taxon>
        <taxon>Sar</taxon>
        <taxon>Stramenopiles</taxon>
        <taxon>Oomycota</taxon>
        <taxon>Peronosporomycetes</taxon>
        <taxon>Peronosporales</taxon>
        <taxon>Peronosporaceae</taxon>
        <taxon>Phytophthora</taxon>
    </lineage>
</organism>
<feature type="compositionally biased region" description="Polar residues" evidence="4">
    <location>
        <begin position="205"/>
        <end position="217"/>
    </location>
</feature>
<dbReference type="PANTHER" id="PTHR34524:SF10">
    <property type="entry name" value="EF-HAND DOMAIN-CONTAINING PROTEIN"/>
    <property type="match status" value="1"/>
</dbReference>
<dbReference type="Gene3D" id="1.10.238.10">
    <property type="entry name" value="EF-hand"/>
    <property type="match status" value="1"/>
</dbReference>
<sequence length="523" mass="57463">MRISKASHQHKKTSLWDGNQADAEPVLTTPDILNKATATIRASLGANSPRNIWTALGQHLHKHISLLKAVRIPGFGTVGLNQDNELIFVQDPVFLHMTRLCLASRKRGNCVQSSLAHSESVLDINENELAAEHLQNCSKDLVKSVISSVLAWVVSWAKEGQKMRLSLLPVGEWICDGESVEFCFSESFCNEINLQKARNEEAQGAISSDSEVNNQVEGSGATGGQSTVASLPQCSVEATTLLEFHSGKESVTVDTSVATVKDTAIRSGSPVERSRYKLRAPTLSSIAKQMPPHGQQRRRKDVEAVVNDIIAVTKTAHPVKNRICKNNQQEKTYSGPGGHQLDVIFRLRKRISNRSGEALQGLNAVVSVLRSLKTSAISCTQLNLSMRKLGVKISSSELNEIAVAFRYDKRGLIDTKKLLDALRGPPLAATRLELVSKAFHRMDPTGNGAVCIDEMIKHYDVGFLPQVRDGKQSRLEALTAFLQEWAGITPNANTITFDTFVMYYHVSLLEGIEVLLHIFSLNL</sequence>
<dbReference type="EMBL" id="BSXW01012442">
    <property type="protein sequence ID" value="GMF65068.1"/>
    <property type="molecule type" value="Genomic_DNA"/>
</dbReference>
<evidence type="ECO:0000259" key="5">
    <source>
        <dbReference type="Pfam" id="PF14908"/>
    </source>
</evidence>
<feature type="domain" description="CCDC81 HU" evidence="5">
    <location>
        <begin position="37"/>
        <end position="95"/>
    </location>
</feature>
<evidence type="ECO:0000256" key="3">
    <source>
        <dbReference type="ARBA" id="ARBA00022837"/>
    </source>
</evidence>
<dbReference type="AlphaFoldDB" id="A0A9W6YHE4"/>
<dbReference type="OrthoDB" id="444540at2759"/>
<keyword evidence="3" id="KW-0106">Calcium</keyword>
<name>A0A9W6YHE4_9STRA</name>
<evidence type="ECO:0000313" key="6">
    <source>
        <dbReference type="EMBL" id="GMF65068.1"/>
    </source>
</evidence>
<dbReference type="Proteomes" id="UP001165083">
    <property type="component" value="Unassembled WGS sequence"/>
</dbReference>
<dbReference type="Pfam" id="PF14908">
    <property type="entry name" value="HU-CCDC81_euk_1"/>
    <property type="match status" value="1"/>
</dbReference>
<gene>
    <name evidence="6" type="ORF">Plil01_001779400</name>
</gene>
<evidence type="ECO:0000313" key="7">
    <source>
        <dbReference type="Proteomes" id="UP001165083"/>
    </source>
</evidence>
<feature type="region of interest" description="Disordered" evidence="4">
    <location>
        <begin position="205"/>
        <end position="227"/>
    </location>
</feature>
<dbReference type="InterPro" id="IPR051581">
    <property type="entry name" value="Ca-bind"/>
</dbReference>
<keyword evidence="7" id="KW-1185">Reference proteome</keyword>
<evidence type="ECO:0000256" key="2">
    <source>
        <dbReference type="ARBA" id="ARBA00022737"/>
    </source>
</evidence>
<reference evidence="6" key="1">
    <citation type="submission" date="2023-04" db="EMBL/GenBank/DDBJ databases">
        <title>Phytophthora lilii NBRC 32176.</title>
        <authorList>
            <person name="Ichikawa N."/>
            <person name="Sato H."/>
            <person name="Tonouchi N."/>
        </authorList>
    </citation>
    <scope>NUCLEOTIDE SEQUENCE</scope>
    <source>
        <strain evidence="6">NBRC 32176</strain>
    </source>
</reference>
<comment type="caution">
    <text evidence="6">The sequence shown here is derived from an EMBL/GenBank/DDBJ whole genome shotgun (WGS) entry which is preliminary data.</text>
</comment>